<dbReference type="GO" id="GO:0000166">
    <property type="term" value="F:nucleotide binding"/>
    <property type="evidence" value="ECO:0007669"/>
    <property type="project" value="InterPro"/>
</dbReference>
<dbReference type="Pfam" id="PF22725">
    <property type="entry name" value="GFO_IDH_MocA_C3"/>
    <property type="match status" value="1"/>
</dbReference>
<dbReference type="InterPro" id="IPR036291">
    <property type="entry name" value="NAD(P)-bd_dom_sf"/>
</dbReference>
<dbReference type="InterPro" id="IPR051450">
    <property type="entry name" value="Gfo/Idh/MocA_Oxidoreductases"/>
</dbReference>
<organism evidence="3 4">
    <name type="scientific">Sandaracinus amylolyticus</name>
    <dbReference type="NCBI Taxonomy" id="927083"/>
    <lineage>
        <taxon>Bacteria</taxon>
        <taxon>Pseudomonadati</taxon>
        <taxon>Myxococcota</taxon>
        <taxon>Polyangia</taxon>
        <taxon>Polyangiales</taxon>
        <taxon>Sandaracinaceae</taxon>
        <taxon>Sandaracinus</taxon>
    </lineage>
</organism>
<sequence length="328" mass="35974">MSVTIGIVGLGSIGRRHARCLKDVGVDRVVALRSGRGAARELPSDLSFVVEERDAERFWSSSLDGVIVATPTALHGEALTRVASVPGLPALVEKPLVAHRSELTDAVVAAADRIRVAYCLRFHPLVRAVHAILADEGARLGRVVRAQLSFGQHLPKFHPDADYRTEYSARRDLGGGVLRTISHELDLVLHWMGRLASVTGDVARLSDLEIDVDDSVALVLRTKCGAQVMVDLDYLSPSYRRHGWIQGTRGRLDYSFTEGVVRFTPYDGAAIELHRAGEVPFDFYRAQMNDFLDFVSGRASAAATLSDSLHLLKVMELAERAERAEVVE</sequence>
<protein>
    <submittedName>
        <fullName evidence="3">Oxidoreductase, putative</fullName>
    </submittedName>
</protein>
<evidence type="ECO:0000313" key="3">
    <source>
        <dbReference type="EMBL" id="AKF06996.1"/>
    </source>
</evidence>
<dbReference type="STRING" id="927083.DB32_004145"/>
<dbReference type="Pfam" id="PF01408">
    <property type="entry name" value="GFO_IDH_MocA"/>
    <property type="match status" value="1"/>
</dbReference>
<proteinExistence type="predicted"/>
<accession>A0A0F6W4D8</accession>
<dbReference type="PANTHER" id="PTHR43377">
    <property type="entry name" value="BILIVERDIN REDUCTASE A"/>
    <property type="match status" value="1"/>
</dbReference>
<gene>
    <name evidence="3" type="ORF">DB32_004145</name>
</gene>
<dbReference type="KEGG" id="samy:DB32_004145"/>
<dbReference type="InterPro" id="IPR055170">
    <property type="entry name" value="GFO_IDH_MocA-like_dom"/>
</dbReference>
<evidence type="ECO:0000259" key="2">
    <source>
        <dbReference type="Pfam" id="PF22725"/>
    </source>
</evidence>
<evidence type="ECO:0000259" key="1">
    <source>
        <dbReference type="Pfam" id="PF01408"/>
    </source>
</evidence>
<dbReference type="AlphaFoldDB" id="A0A0F6W4D8"/>
<dbReference type="PANTHER" id="PTHR43377:SF1">
    <property type="entry name" value="BILIVERDIN REDUCTASE A"/>
    <property type="match status" value="1"/>
</dbReference>
<dbReference type="RefSeq" id="WP_053234309.1">
    <property type="nucleotide sequence ID" value="NZ_CP011125.1"/>
</dbReference>
<dbReference type="Gene3D" id="3.40.50.720">
    <property type="entry name" value="NAD(P)-binding Rossmann-like Domain"/>
    <property type="match status" value="1"/>
</dbReference>
<dbReference type="Proteomes" id="UP000034883">
    <property type="component" value="Chromosome"/>
</dbReference>
<dbReference type="SUPFAM" id="SSF55347">
    <property type="entry name" value="Glyceraldehyde-3-phosphate dehydrogenase-like, C-terminal domain"/>
    <property type="match status" value="1"/>
</dbReference>
<dbReference type="OrthoDB" id="9782091at2"/>
<keyword evidence="4" id="KW-1185">Reference proteome</keyword>
<evidence type="ECO:0000313" key="4">
    <source>
        <dbReference type="Proteomes" id="UP000034883"/>
    </source>
</evidence>
<dbReference type="InterPro" id="IPR000683">
    <property type="entry name" value="Gfo/Idh/MocA-like_OxRdtase_N"/>
</dbReference>
<dbReference type="EMBL" id="CP011125">
    <property type="protein sequence ID" value="AKF06996.1"/>
    <property type="molecule type" value="Genomic_DNA"/>
</dbReference>
<dbReference type="SUPFAM" id="SSF51735">
    <property type="entry name" value="NAD(P)-binding Rossmann-fold domains"/>
    <property type="match status" value="1"/>
</dbReference>
<feature type="domain" description="GFO/IDH/MocA-like oxidoreductase" evidence="2">
    <location>
        <begin position="138"/>
        <end position="252"/>
    </location>
</feature>
<dbReference type="Gene3D" id="3.30.360.10">
    <property type="entry name" value="Dihydrodipicolinate Reductase, domain 2"/>
    <property type="match status" value="1"/>
</dbReference>
<feature type="domain" description="Gfo/Idh/MocA-like oxidoreductase N-terminal" evidence="1">
    <location>
        <begin position="4"/>
        <end position="113"/>
    </location>
</feature>
<name>A0A0F6W4D8_9BACT</name>
<reference evidence="3 4" key="1">
    <citation type="submission" date="2015-03" db="EMBL/GenBank/DDBJ databases">
        <title>Genome assembly of Sandaracinus amylolyticus DSM 53668.</title>
        <authorList>
            <person name="Sharma G."/>
            <person name="Subramanian S."/>
        </authorList>
    </citation>
    <scope>NUCLEOTIDE SEQUENCE [LARGE SCALE GENOMIC DNA]</scope>
    <source>
        <strain evidence="3 4">DSM 53668</strain>
    </source>
</reference>